<proteinExistence type="predicted"/>
<dbReference type="OrthoDB" id="64754at2759"/>
<organism evidence="2">
    <name type="scientific">Aphanomyces invadans</name>
    <dbReference type="NCBI Taxonomy" id="157072"/>
    <lineage>
        <taxon>Eukaryota</taxon>
        <taxon>Sar</taxon>
        <taxon>Stramenopiles</taxon>
        <taxon>Oomycota</taxon>
        <taxon>Saprolegniomycetes</taxon>
        <taxon>Saprolegniales</taxon>
        <taxon>Verrucalvaceae</taxon>
        <taxon>Aphanomyces</taxon>
    </lineage>
</organism>
<accession>A0A024UA79</accession>
<sequence>MAASPAAPPRHQIDIVVKVKRTRWHQVIHVAGVVYMVGTVVMSVYAWFVYGTYLANDIFLPRFRDAGMQSALIDLFNTALITANTAPFDITDLSLAIQKSYAGTLTPPEPIYPTYTRGLLFSDDRPIETSILSLRNLTLDEISIVSTMYCWMDFKRLWELAHSDQRQKRCLLQKKRNAAAYFEALMRNTNFHAIESLSEGAFAIAYFNEISRTAIGAAWVYYIRAHTWVPLADEVGVWNQYKLNRFTMQWSNQIQSGLDESIVVTNAVGFVSRVRVKSMAKKALTVLSSSGMLSSTTANDYMAVRESQRSLVRSSSVFFGKSPNPLLIDNYLGPPVNSVTKAIRDQWGAFGNFDLEYVSPPPSLTKFVGQFRAAVIAFLRRNPQVITQWNCTPSLHPTPVKWANASLQFYGGNPLCLNGVSQPYIQSSFGFDSACTQQTPYAIDWSLDKNLFAIAILGDDVASSMCELVPSEEQSSCAKMVATAHQAFVLFQDDIATFADDASTLVRQIQALEISTMQFVQRPGANSTVVVETQPVHDFGDAWSTFGWMSVFQWAQGEREVVAFQNDLLELTLISYAYRPIYIHSNQNDVGHKFGVTLFVASGVVTLALCLVMMLVLVVWLRRGRHFVGRNWFVFNRVAGTVWIGRPLLVLRGVVAMMCLATAPVELGSDGNMSVFQVVPRNIIDSMVLAGETTWIAYVCYDLIDPIVRHESIRRFAPLSSFLAWMITLGLDVWGPPTVIAAIDRQCAYSSMGTQIDCSAGSVQVGSKPRVFLLWIVQLAAVVASVVMAKLSRAKLDATFSPTLILPGATRAFMHQNIKVLGCWCLDNTSAVISGMLYFSYRENTYVADVTLWLILDCAKYDIRHHGHAILFPHSFERSLASSICKYESRAAIDDVPARYARIPFTSRVSFVRKPNRLAINRLATSTRMGEKGIPLWMQKVGPDVAIAIGFGMILVSLVTNVIYMVVTAPMSMANDYYWAHFNSTGTHAFLIQYFTRQLLDVNTIKVARLDSPGYADLTHVFNESTSVVLSGGVVPRQQLYGSHGSDLARVIQDLRTMNPCMMPWMFTQYCWVDFNKRWEMASSLQRQRRCDASNGAMYLEGVLRNLRTWHEWTACWGTSFEIGLARPLKTSLSGQQWLQDIQGGWRTVPVEVAAWTSHAITRFTLQWQDYKSVGFSNSFRIQNTLGAQYELSMANRAGSMRVHLQSTFKMYWGFASDLWAVASNDTAVSGLSLIRGTNTYAFANVSREALLMANTTLPAVLTSGLATLRLLLGPFGNIDMRFEPPVPVLSQFYEALMGNLSNLTFTHMAAQKAFLALPAKVFYSPFPPHFASNGSAVTLQGGNLLCGNDMPNLVGSLENLGSMYSAFSTENSCSLGNMQNGRPDKYQTLFAVVGASFVHNFTDAYIAQVCRWDALPQSNCADVYASLYAFVTTFNQTFAPLREMALDTQCQVTALNIVFVQYIVNNSVPSLFQVNILDPANDVWQFTGWRFLYDWATGSREVVTFHGDAGAITTLSDQYALQSMRPDASEIPTDVSFVLLLVCQYVTFLFLTMGGLIALYTIMTRGHIKGGNLLKMSRIVGLVWAGRAFLFIRSITAMIFLNTARLDLVQRGAATGFVSPPLAWTNLMLAALELHWFVYILNDMFSFITQHYTKYYASHSAWLAWLVTVLWSQYQPNQHAVHIQRTCTAVDMDFELVCDSGVVEIGSITRMGVSVAVCFGSVVVCYLWERRTRRESTILDIPSLMLPSQAKYMFNFDDWSFHDTYFIDKPSALMAGVISIEWRGRMYLFDIKKWRLFTLSVLVVHPSAPPRFQYAIPILE</sequence>
<reference evidence="2" key="1">
    <citation type="submission" date="2013-12" db="EMBL/GenBank/DDBJ databases">
        <title>The Genome Sequence of Aphanomyces invadans NJM9701.</title>
        <authorList>
            <consortium name="The Broad Institute Genomics Platform"/>
            <person name="Russ C."/>
            <person name="Tyler B."/>
            <person name="van West P."/>
            <person name="Dieguez-Uribeondo J."/>
            <person name="Young S.K."/>
            <person name="Zeng Q."/>
            <person name="Gargeya S."/>
            <person name="Fitzgerald M."/>
            <person name="Abouelleil A."/>
            <person name="Alvarado L."/>
            <person name="Chapman S.B."/>
            <person name="Gainer-Dewar J."/>
            <person name="Goldberg J."/>
            <person name="Griggs A."/>
            <person name="Gujja S."/>
            <person name="Hansen M."/>
            <person name="Howarth C."/>
            <person name="Imamovic A."/>
            <person name="Ireland A."/>
            <person name="Larimer J."/>
            <person name="McCowan C."/>
            <person name="Murphy C."/>
            <person name="Pearson M."/>
            <person name="Poon T.W."/>
            <person name="Priest M."/>
            <person name="Roberts A."/>
            <person name="Saif S."/>
            <person name="Shea T."/>
            <person name="Sykes S."/>
            <person name="Wortman J."/>
            <person name="Nusbaum C."/>
            <person name="Birren B."/>
        </authorList>
    </citation>
    <scope>NUCLEOTIDE SEQUENCE [LARGE SCALE GENOMIC DNA]</scope>
    <source>
        <strain evidence="2">NJM9701</strain>
    </source>
</reference>
<dbReference type="RefSeq" id="XP_008869113.1">
    <property type="nucleotide sequence ID" value="XM_008870891.1"/>
</dbReference>
<dbReference type="eggNOG" id="ENOG502SD6V">
    <property type="taxonomic scope" value="Eukaryota"/>
</dbReference>
<feature type="transmembrane region" description="Helical" evidence="1">
    <location>
        <begin position="1654"/>
        <end position="1672"/>
    </location>
</feature>
<evidence type="ECO:0000313" key="2">
    <source>
        <dbReference type="EMBL" id="ETW02508.1"/>
    </source>
</evidence>
<name>A0A024UA79_9STRA</name>
<dbReference type="RefSeq" id="XP_008869114.1">
    <property type="nucleotide sequence ID" value="XM_008870892.1"/>
</dbReference>
<dbReference type="STRING" id="157072.A0A024UA79"/>
<feature type="transmembrane region" description="Helical" evidence="1">
    <location>
        <begin position="772"/>
        <end position="791"/>
    </location>
</feature>
<keyword evidence="1" id="KW-0472">Membrane</keyword>
<feature type="transmembrane region" description="Helical" evidence="1">
    <location>
        <begin position="1536"/>
        <end position="1560"/>
    </location>
</feature>
<dbReference type="EMBL" id="KI913961">
    <property type="protein sequence ID" value="ETW02509.1"/>
    <property type="molecule type" value="Genomic_DNA"/>
</dbReference>
<protein>
    <submittedName>
        <fullName evidence="2">Uncharacterized protein</fullName>
    </submittedName>
</protein>
<feature type="transmembrane region" description="Helical" evidence="1">
    <location>
        <begin position="716"/>
        <end position="735"/>
    </location>
</feature>
<dbReference type="EMBL" id="KI913961">
    <property type="protein sequence ID" value="ETW02508.1"/>
    <property type="molecule type" value="Genomic_DNA"/>
</dbReference>
<feature type="transmembrane region" description="Helical" evidence="1">
    <location>
        <begin position="683"/>
        <end position="704"/>
    </location>
</feature>
<evidence type="ECO:0000256" key="1">
    <source>
        <dbReference type="SAM" id="Phobius"/>
    </source>
</evidence>
<feature type="transmembrane region" description="Helical" evidence="1">
    <location>
        <begin position="27"/>
        <end position="50"/>
    </location>
</feature>
<keyword evidence="1" id="KW-1133">Transmembrane helix</keyword>
<dbReference type="GeneID" id="20083055"/>
<feature type="transmembrane region" description="Helical" evidence="1">
    <location>
        <begin position="945"/>
        <end position="967"/>
    </location>
</feature>
<gene>
    <name evidence="2" type="ORF">H310_06005</name>
</gene>
<feature type="transmembrane region" description="Helical" evidence="1">
    <location>
        <begin position="642"/>
        <end position="663"/>
    </location>
</feature>
<feature type="transmembrane region" description="Helical" evidence="1">
    <location>
        <begin position="594"/>
        <end position="621"/>
    </location>
</feature>
<keyword evidence="1" id="KW-0812">Transmembrane</keyword>
<feature type="transmembrane region" description="Helical" evidence="1">
    <location>
        <begin position="1580"/>
        <end position="1602"/>
    </location>
</feature>
<dbReference type="VEuPathDB" id="FungiDB:H310_06005"/>
<feature type="transmembrane region" description="Helical" evidence="1">
    <location>
        <begin position="1709"/>
        <end position="1729"/>
    </location>
</feature>
<feature type="transmembrane region" description="Helical" evidence="1">
    <location>
        <begin position="1622"/>
        <end position="1642"/>
    </location>
</feature>